<sequence>MVRNRDADGIKSSLIIIEVKNRPCLFDSNDPSYGDRAEKSRCWEEVCERVVPGWSALSPAQKFTAGT</sequence>
<organism evidence="2 3">
    <name type="scientific">Operophtera brumata</name>
    <name type="common">Winter moth</name>
    <name type="synonym">Phalaena brumata</name>
    <dbReference type="NCBI Taxonomy" id="104452"/>
    <lineage>
        <taxon>Eukaryota</taxon>
        <taxon>Metazoa</taxon>
        <taxon>Ecdysozoa</taxon>
        <taxon>Arthropoda</taxon>
        <taxon>Hexapoda</taxon>
        <taxon>Insecta</taxon>
        <taxon>Pterygota</taxon>
        <taxon>Neoptera</taxon>
        <taxon>Endopterygota</taxon>
        <taxon>Lepidoptera</taxon>
        <taxon>Glossata</taxon>
        <taxon>Ditrysia</taxon>
        <taxon>Geometroidea</taxon>
        <taxon>Geometridae</taxon>
        <taxon>Larentiinae</taxon>
        <taxon>Operophtera</taxon>
    </lineage>
</organism>
<reference evidence="2 3" key="1">
    <citation type="journal article" date="2015" name="Genome Biol. Evol.">
        <title>The genome of winter moth (Operophtera brumata) provides a genomic perspective on sexual dimorphism and phenology.</title>
        <authorList>
            <person name="Derks M.F."/>
            <person name="Smit S."/>
            <person name="Salis L."/>
            <person name="Schijlen E."/>
            <person name="Bossers A."/>
            <person name="Mateman C."/>
            <person name="Pijl A.S."/>
            <person name="de Ridder D."/>
            <person name="Groenen M.A."/>
            <person name="Visser M.E."/>
            <person name="Megens H.J."/>
        </authorList>
    </citation>
    <scope>NUCLEOTIDE SEQUENCE [LARGE SCALE GENOMIC DNA]</scope>
    <source>
        <strain evidence="2">WM2013NL</strain>
        <tissue evidence="2">Head and thorax</tissue>
    </source>
</reference>
<dbReference type="Pfam" id="PF10545">
    <property type="entry name" value="MADF_DNA_bdg"/>
    <property type="match status" value="1"/>
</dbReference>
<gene>
    <name evidence="2" type="ORF">OBRU01_12507</name>
</gene>
<comment type="caution">
    <text evidence="2">The sequence shown here is derived from an EMBL/GenBank/DDBJ whole genome shotgun (WGS) entry which is preliminary data.</text>
</comment>
<accession>A0A0L7L6E7</accession>
<dbReference type="EMBL" id="JTDY01002642">
    <property type="protein sequence ID" value="KOB71027.1"/>
    <property type="molecule type" value="Genomic_DNA"/>
</dbReference>
<evidence type="ECO:0000313" key="2">
    <source>
        <dbReference type="EMBL" id="KOB71027.1"/>
    </source>
</evidence>
<evidence type="ECO:0000259" key="1">
    <source>
        <dbReference type="Pfam" id="PF10545"/>
    </source>
</evidence>
<name>A0A0L7L6E7_OPEBR</name>
<keyword evidence="3" id="KW-1185">Reference proteome</keyword>
<dbReference type="Proteomes" id="UP000037510">
    <property type="component" value="Unassembled WGS sequence"/>
</dbReference>
<dbReference type="InterPro" id="IPR006578">
    <property type="entry name" value="MADF-dom"/>
</dbReference>
<dbReference type="AlphaFoldDB" id="A0A0L7L6E7"/>
<feature type="domain" description="MADF" evidence="1">
    <location>
        <begin position="16"/>
        <end position="50"/>
    </location>
</feature>
<evidence type="ECO:0000313" key="3">
    <source>
        <dbReference type="Proteomes" id="UP000037510"/>
    </source>
</evidence>
<proteinExistence type="predicted"/>
<protein>
    <recommendedName>
        <fullName evidence="1">MADF domain-containing protein</fullName>
    </recommendedName>
</protein>